<reference evidence="1" key="1">
    <citation type="submission" date="2021-10" db="EMBL/GenBank/DDBJ databases">
        <title>De novo Genome Assembly of Clathrus columnatus (Basidiomycota, Fungi) Using Illumina and Nanopore Sequence Data.</title>
        <authorList>
            <person name="Ogiso-Tanaka E."/>
            <person name="Itagaki H."/>
            <person name="Hosoya T."/>
            <person name="Hosaka K."/>
        </authorList>
    </citation>
    <scope>NUCLEOTIDE SEQUENCE</scope>
    <source>
        <strain evidence="1">MO-923</strain>
    </source>
</reference>
<dbReference type="PANTHER" id="PTHR36978">
    <property type="entry name" value="P-LOOP CONTAINING NUCLEOTIDE TRIPHOSPHATE HYDROLASE"/>
    <property type="match status" value="1"/>
</dbReference>
<protein>
    <submittedName>
        <fullName evidence="1">Uncharacterized protein</fullName>
    </submittedName>
</protein>
<sequence length="202" mass="23442">MSSKPKVICLGLGRTGTTSLMEALNILELGPCYHMIRIFQNHNVEEVNTWINVSQGSTTLDDIRTLLKDYNSIMDYPSAIYYEQLYQIYPDAKFILTTRDPVKWETSIKSTILQAINDVFPNVPNPDSWWTSIRTWFEKEMLDRYHKGKLYTDTQAELIAHNRRVMETIPADKLLIYEISQGWDPLRNKLVLEFGGAYRAEA</sequence>
<name>A0AAV5AVS6_9AGAM</name>
<proteinExistence type="predicted"/>
<dbReference type="InterPro" id="IPR040632">
    <property type="entry name" value="Sulfotransfer_4"/>
</dbReference>
<dbReference type="AlphaFoldDB" id="A0AAV5AVS6"/>
<dbReference type="Proteomes" id="UP001050691">
    <property type="component" value="Unassembled WGS sequence"/>
</dbReference>
<dbReference type="PANTHER" id="PTHR36978:SF4">
    <property type="entry name" value="P-LOOP CONTAINING NUCLEOSIDE TRIPHOSPHATE HYDROLASE PROTEIN"/>
    <property type="match status" value="1"/>
</dbReference>
<accession>A0AAV5AVS6</accession>
<evidence type="ECO:0000313" key="2">
    <source>
        <dbReference type="Proteomes" id="UP001050691"/>
    </source>
</evidence>
<dbReference type="EMBL" id="BPWL01000011">
    <property type="protein sequence ID" value="GJJ15985.1"/>
    <property type="molecule type" value="Genomic_DNA"/>
</dbReference>
<keyword evidence="2" id="KW-1185">Reference proteome</keyword>
<dbReference type="Pfam" id="PF17784">
    <property type="entry name" value="Sulfotransfer_4"/>
    <property type="match status" value="1"/>
</dbReference>
<comment type="caution">
    <text evidence="1">The sequence shown here is derived from an EMBL/GenBank/DDBJ whole genome shotgun (WGS) entry which is preliminary data.</text>
</comment>
<organism evidence="1 2">
    <name type="scientific">Clathrus columnatus</name>
    <dbReference type="NCBI Taxonomy" id="1419009"/>
    <lineage>
        <taxon>Eukaryota</taxon>
        <taxon>Fungi</taxon>
        <taxon>Dikarya</taxon>
        <taxon>Basidiomycota</taxon>
        <taxon>Agaricomycotina</taxon>
        <taxon>Agaricomycetes</taxon>
        <taxon>Phallomycetidae</taxon>
        <taxon>Phallales</taxon>
        <taxon>Clathraceae</taxon>
        <taxon>Clathrus</taxon>
    </lineage>
</organism>
<gene>
    <name evidence="1" type="ORF">Clacol_010264</name>
</gene>
<dbReference type="InterPro" id="IPR027417">
    <property type="entry name" value="P-loop_NTPase"/>
</dbReference>
<dbReference type="SUPFAM" id="SSF52540">
    <property type="entry name" value="P-loop containing nucleoside triphosphate hydrolases"/>
    <property type="match status" value="1"/>
</dbReference>
<dbReference type="Gene3D" id="3.40.50.300">
    <property type="entry name" value="P-loop containing nucleotide triphosphate hydrolases"/>
    <property type="match status" value="1"/>
</dbReference>
<evidence type="ECO:0000313" key="1">
    <source>
        <dbReference type="EMBL" id="GJJ15985.1"/>
    </source>
</evidence>